<keyword evidence="4" id="KW-1185">Reference proteome</keyword>
<feature type="transmembrane region" description="Helical" evidence="2">
    <location>
        <begin position="118"/>
        <end position="137"/>
    </location>
</feature>
<dbReference type="OrthoDB" id="4246505at2"/>
<proteinExistence type="predicted"/>
<evidence type="ECO:0000256" key="1">
    <source>
        <dbReference type="SAM" id="MobiDB-lite"/>
    </source>
</evidence>
<feature type="transmembrane region" description="Helical" evidence="2">
    <location>
        <begin position="388"/>
        <end position="406"/>
    </location>
</feature>
<keyword evidence="2" id="KW-0472">Membrane</keyword>
<dbReference type="PROSITE" id="PS51257">
    <property type="entry name" value="PROKAR_LIPOPROTEIN"/>
    <property type="match status" value="1"/>
</dbReference>
<dbReference type="RefSeq" id="WP_075003492.1">
    <property type="nucleotide sequence ID" value="NZ_FOGO01000020.1"/>
</dbReference>
<accession>A0A1H9WSR3</accession>
<feature type="transmembrane region" description="Helical" evidence="2">
    <location>
        <begin position="189"/>
        <end position="213"/>
    </location>
</feature>
<feature type="region of interest" description="Disordered" evidence="1">
    <location>
        <begin position="450"/>
        <end position="488"/>
    </location>
</feature>
<feature type="transmembrane region" description="Helical" evidence="2">
    <location>
        <begin position="494"/>
        <end position="516"/>
    </location>
</feature>
<feature type="region of interest" description="Disordered" evidence="1">
    <location>
        <begin position="517"/>
        <end position="607"/>
    </location>
</feature>
<dbReference type="STRING" id="943816.AN217_27080"/>
<feature type="transmembrane region" description="Helical" evidence="2">
    <location>
        <begin position="149"/>
        <end position="169"/>
    </location>
</feature>
<dbReference type="AlphaFoldDB" id="A0A1H9WSR3"/>
<protein>
    <submittedName>
        <fullName evidence="3">Uncharacterized protein</fullName>
    </submittedName>
</protein>
<evidence type="ECO:0000256" key="2">
    <source>
        <dbReference type="SAM" id="Phobius"/>
    </source>
</evidence>
<feature type="transmembrane region" description="Helical" evidence="2">
    <location>
        <begin position="275"/>
        <end position="295"/>
    </location>
</feature>
<keyword evidence="2" id="KW-0812">Transmembrane</keyword>
<name>A0A1H9WSR3_9ACTN</name>
<feature type="transmembrane region" description="Helical" evidence="2">
    <location>
        <begin position="307"/>
        <end position="328"/>
    </location>
</feature>
<organism evidence="3 4">
    <name type="scientific">Streptomyces qinglanensis</name>
    <dbReference type="NCBI Taxonomy" id="943816"/>
    <lineage>
        <taxon>Bacteria</taxon>
        <taxon>Bacillati</taxon>
        <taxon>Actinomycetota</taxon>
        <taxon>Actinomycetes</taxon>
        <taxon>Kitasatosporales</taxon>
        <taxon>Streptomycetaceae</taxon>
        <taxon>Streptomyces</taxon>
    </lineage>
</organism>
<gene>
    <name evidence="3" type="ORF">SAMN05421870_12082</name>
</gene>
<keyword evidence="2" id="KW-1133">Transmembrane helix</keyword>
<dbReference type="EMBL" id="FOGO01000020">
    <property type="protein sequence ID" value="SES36966.1"/>
    <property type="molecule type" value="Genomic_DNA"/>
</dbReference>
<sequence>MKGDWAAALRVAAWPLGLLLAAACALGLWSDDDLDDLDIGWGTRMRVALAALLRGIGGGFGVSSDGSADVGGERVVGKAEVTGLPLLATVLWIGALAVAARVASRRTAAAGPSAGLEAALRIGVLCGLGGLLLGLYAAPSYEGLELDSAPGLTLLWAFLLSTVVAALVLTRGGSGAVAAASPGVRAAVGALRTAGLALVCVLALASLVMLVVLLVSADEITADDVWGLLAMLPNVGALGLALAWGAPLDVRWDFDRWNTGRESLGYGELSDLADGWAVVGALAGGLACALLLGTLVARRSAERREQLLSAGFFVLGLLLVVAVAGMGFEARFHQASGTAGGGGLGDGGLGGGGLGDGYGSDSGGLGSDFGTGESVASSAEVGAGIAELLLFALLWSYGGALLVPFLHARFGRAGGRGGPPRADGSGPGAYPAPYPAPYSAPYGAPAGAPVPPPYAAPQQGAPGGGYPAGDTLAGPVPGGGGPVPPPQRRRGLTWAGLVLAAFLVVGAATGGILHLAGGDGKDGDGTAAAEKSAAGEKVSPSTSPRPDDAGSPAPEPTPSASASGADAEEGGEGGEGGTPGSPQSTSLPEGFTRADDPEGFSVGVREGWQRAVKGTQVDYEAPGSEDYLRIGVIRNTGQTSYENFRTLEKGAAKRDGYRRLELTANTFRGRPGARWEFVYTSDDTGRTVHAVDQAYVAEDGTEYSIYAESGYDTWDPGREQVFSTALRTWDENGA</sequence>
<dbReference type="Proteomes" id="UP000182841">
    <property type="component" value="Unassembled WGS sequence"/>
</dbReference>
<reference evidence="4" key="1">
    <citation type="submission" date="2016-10" db="EMBL/GenBank/DDBJ databases">
        <authorList>
            <person name="Varghese N."/>
            <person name="Submissions S."/>
        </authorList>
    </citation>
    <scope>NUCLEOTIDE SEQUENCE [LARGE SCALE GENOMIC DNA]</scope>
    <source>
        <strain evidence="4">CGMCC 4.6825</strain>
    </source>
</reference>
<evidence type="ECO:0000313" key="4">
    <source>
        <dbReference type="Proteomes" id="UP000182841"/>
    </source>
</evidence>
<feature type="transmembrane region" description="Helical" evidence="2">
    <location>
        <begin position="83"/>
        <end position="103"/>
    </location>
</feature>
<evidence type="ECO:0000313" key="3">
    <source>
        <dbReference type="EMBL" id="SES36966.1"/>
    </source>
</evidence>